<dbReference type="EMBL" id="BK016086">
    <property type="protein sequence ID" value="DAF93641.1"/>
    <property type="molecule type" value="Genomic_DNA"/>
</dbReference>
<evidence type="ECO:0000313" key="2">
    <source>
        <dbReference type="EMBL" id="DAF93641.1"/>
    </source>
</evidence>
<evidence type="ECO:0000259" key="1">
    <source>
        <dbReference type="Pfam" id="PF24043"/>
    </source>
</evidence>
<dbReference type="InterPro" id="IPR055776">
    <property type="entry name" value="DUF7352"/>
</dbReference>
<accession>A0A8S5UGL3</accession>
<organism evidence="2">
    <name type="scientific">Myoviridae sp. ctshb19</name>
    <dbReference type="NCBI Taxonomy" id="2825194"/>
    <lineage>
        <taxon>Viruses</taxon>
        <taxon>Duplodnaviria</taxon>
        <taxon>Heunggongvirae</taxon>
        <taxon>Uroviricota</taxon>
        <taxon>Caudoviricetes</taxon>
    </lineage>
</organism>
<name>A0A8S5UGL3_9CAUD</name>
<proteinExistence type="predicted"/>
<dbReference type="Pfam" id="PF24043">
    <property type="entry name" value="DUF7352"/>
    <property type="match status" value="1"/>
</dbReference>
<sequence>MFIGKFYLSISTCQTLEIPAPANIRSAIAQTDIYGRENVVLYAEMEEGAEIRKRQIRIYGTGQTMDEVVGNFIDTVSTEGGKLIWHVYDVTDYLAEQHHQ</sequence>
<reference evidence="2" key="1">
    <citation type="journal article" date="2021" name="Proc. Natl. Acad. Sci. U.S.A.">
        <title>A Catalog of Tens of Thousands of Viruses from Human Metagenomes Reveals Hidden Associations with Chronic Diseases.</title>
        <authorList>
            <person name="Tisza M.J."/>
            <person name="Buck C.B."/>
        </authorList>
    </citation>
    <scope>NUCLEOTIDE SEQUENCE</scope>
    <source>
        <strain evidence="2">Ctshb19</strain>
    </source>
</reference>
<protein>
    <recommendedName>
        <fullName evidence="1">DUF7352 domain-containing protein</fullName>
    </recommendedName>
</protein>
<feature type="domain" description="DUF7352" evidence="1">
    <location>
        <begin position="3"/>
        <end position="91"/>
    </location>
</feature>